<comment type="caution">
    <text evidence="1">The sequence shown here is derived from an EMBL/GenBank/DDBJ whole genome shotgun (WGS) entry which is preliminary data.</text>
</comment>
<sequence>MQDWNGNGDPKLAGYTGRVSFARTFTLTEAQARQDATLSLGIIYEKDLTWVNGTLVGATDSWSEGQRYAVAKQSLRSGHNTIITLAENGYGAGGMMGPNEEAYLSFVAGPPIDLNGNWRYKIAKKHGPAPWVDDRGRADGTPIITTASPKVRLVLTGPRQGLIR</sequence>
<reference evidence="1" key="1">
    <citation type="journal article" date="2014" name="Int. J. Syst. Evol. Microbiol.">
        <title>Complete genome sequence of Corynebacterium casei LMG S-19264T (=DSM 44701T), isolated from a smear-ripened cheese.</title>
        <authorList>
            <consortium name="US DOE Joint Genome Institute (JGI-PGF)"/>
            <person name="Walter F."/>
            <person name="Albersmeier A."/>
            <person name="Kalinowski J."/>
            <person name="Ruckert C."/>
        </authorList>
    </citation>
    <scope>NUCLEOTIDE SEQUENCE</scope>
    <source>
        <strain evidence="1">KCTC 32513</strain>
    </source>
</reference>
<dbReference type="AlphaFoldDB" id="A0A8J3CSN6"/>
<reference evidence="1" key="2">
    <citation type="submission" date="2020-09" db="EMBL/GenBank/DDBJ databases">
        <authorList>
            <person name="Sun Q."/>
            <person name="Kim S."/>
        </authorList>
    </citation>
    <scope>NUCLEOTIDE SEQUENCE</scope>
    <source>
        <strain evidence="1">KCTC 32513</strain>
    </source>
</reference>
<dbReference type="SUPFAM" id="SSF49785">
    <property type="entry name" value="Galactose-binding domain-like"/>
    <property type="match status" value="1"/>
</dbReference>
<dbReference type="Proteomes" id="UP000634004">
    <property type="component" value="Unassembled WGS sequence"/>
</dbReference>
<protein>
    <submittedName>
        <fullName evidence="1">Uncharacterized protein</fullName>
    </submittedName>
</protein>
<evidence type="ECO:0000313" key="2">
    <source>
        <dbReference type="Proteomes" id="UP000634004"/>
    </source>
</evidence>
<dbReference type="RefSeq" id="WP_233354181.1">
    <property type="nucleotide sequence ID" value="NZ_BMZH01000018.1"/>
</dbReference>
<name>A0A8J3CSN6_9PROT</name>
<gene>
    <name evidence="1" type="ORF">GCM10009069_28250</name>
</gene>
<keyword evidence="2" id="KW-1185">Reference proteome</keyword>
<proteinExistence type="predicted"/>
<dbReference type="InterPro" id="IPR008979">
    <property type="entry name" value="Galactose-bd-like_sf"/>
</dbReference>
<dbReference type="EMBL" id="BMZH01000018">
    <property type="protein sequence ID" value="GHB04003.1"/>
    <property type="molecule type" value="Genomic_DNA"/>
</dbReference>
<dbReference type="Gene3D" id="2.60.120.260">
    <property type="entry name" value="Galactose-binding domain-like"/>
    <property type="match status" value="1"/>
</dbReference>
<organism evidence="1 2">
    <name type="scientific">Algimonas arctica</name>
    <dbReference type="NCBI Taxonomy" id="1479486"/>
    <lineage>
        <taxon>Bacteria</taxon>
        <taxon>Pseudomonadati</taxon>
        <taxon>Pseudomonadota</taxon>
        <taxon>Alphaproteobacteria</taxon>
        <taxon>Maricaulales</taxon>
        <taxon>Robiginitomaculaceae</taxon>
        <taxon>Algimonas</taxon>
    </lineage>
</organism>
<evidence type="ECO:0000313" key="1">
    <source>
        <dbReference type="EMBL" id="GHB04003.1"/>
    </source>
</evidence>
<accession>A0A8J3CSN6</accession>